<organism evidence="12 13">
    <name type="scientific">Oceanidesulfovibrio marinus</name>
    <dbReference type="NCBI Taxonomy" id="370038"/>
    <lineage>
        <taxon>Bacteria</taxon>
        <taxon>Pseudomonadati</taxon>
        <taxon>Thermodesulfobacteriota</taxon>
        <taxon>Desulfovibrionia</taxon>
        <taxon>Desulfovibrionales</taxon>
        <taxon>Desulfovibrionaceae</taxon>
        <taxon>Oceanidesulfovibrio</taxon>
    </lineage>
</organism>
<dbReference type="Pfam" id="PF02660">
    <property type="entry name" value="G3P_acyltransf"/>
    <property type="match status" value="1"/>
</dbReference>
<dbReference type="InterPro" id="IPR003811">
    <property type="entry name" value="G3P_acylTferase_PlsY"/>
</dbReference>
<reference evidence="12 13" key="1">
    <citation type="submission" date="2018-06" db="EMBL/GenBank/DDBJ databases">
        <title>Complete genome of Desulfovibrio marinus P48SEP.</title>
        <authorList>
            <person name="Crispim J.S."/>
            <person name="Vidigal P.M.P."/>
            <person name="Silva L.C.F."/>
            <person name="Araujo L.C."/>
            <person name="Laguardia C.N."/>
            <person name="Dias R.S."/>
            <person name="Sousa M.P."/>
            <person name="Paula S.O."/>
            <person name="Silva C."/>
        </authorList>
    </citation>
    <scope>NUCLEOTIDE SEQUENCE [LARGE SCALE GENOMIC DNA]</scope>
    <source>
        <strain evidence="12 13">P48SEP</strain>
    </source>
</reference>
<feature type="transmembrane region" description="Helical" evidence="10">
    <location>
        <begin position="111"/>
        <end position="137"/>
    </location>
</feature>
<feature type="transmembrane region" description="Helical" evidence="10">
    <location>
        <begin position="157"/>
        <end position="174"/>
    </location>
</feature>
<evidence type="ECO:0000313" key="12">
    <source>
        <dbReference type="EMBL" id="TVM35979.1"/>
    </source>
</evidence>
<accession>A0A6M4XDK9</accession>
<keyword evidence="14" id="KW-1185">Reference proteome</keyword>
<reference evidence="11 14" key="2">
    <citation type="submission" date="2019-04" db="EMBL/GenBank/DDBJ databases">
        <title>Isolation and culture of sulfate reducing bacteria from the cold seep of the South China Sea.</title>
        <authorList>
            <person name="Sun C."/>
            <person name="Liu R."/>
        </authorList>
    </citation>
    <scope>NUCLEOTIDE SEQUENCE [LARGE SCALE GENOMIC DNA]</scope>
    <source>
        <strain evidence="11 14">CS1</strain>
    </source>
</reference>
<dbReference type="EC" id="2.3.1.275" evidence="10"/>
<keyword evidence="7 10" id="KW-0472">Membrane</keyword>
<dbReference type="PANTHER" id="PTHR30309">
    <property type="entry name" value="INNER MEMBRANE PROTEIN YGIH"/>
    <property type="match status" value="1"/>
</dbReference>
<evidence type="ECO:0000256" key="9">
    <source>
        <dbReference type="ARBA" id="ARBA00023264"/>
    </source>
</evidence>
<dbReference type="EMBL" id="QMIF01000002">
    <property type="protein sequence ID" value="TVM35979.1"/>
    <property type="molecule type" value="Genomic_DNA"/>
</dbReference>
<feature type="transmembrane region" description="Helical" evidence="10">
    <location>
        <begin position="6"/>
        <end position="26"/>
    </location>
</feature>
<dbReference type="GO" id="GO:0005886">
    <property type="term" value="C:plasma membrane"/>
    <property type="evidence" value="ECO:0007669"/>
    <property type="project" value="UniProtKB-SubCell"/>
</dbReference>
<dbReference type="GO" id="GO:0043772">
    <property type="term" value="F:acyl-phosphate glycerol-3-phosphate acyltransferase activity"/>
    <property type="evidence" value="ECO:0007669"/>
    <property type="project" value="UniProtKB-UniRule"/>
</dbReference>
<evidence type="ECO:0000313" key="11">
    <source>
        <dbReference type="EMBL" id="QJT09905.1"/>
    </source>
</evidence>
<evidence type="ECO:0000256" key="1">
    <source>
        <dbReference type="ARBA" id="ARBA00022475"/>
    </source>
</evidence>
<protein>
    <recommendedName>
        <fullName evidence="10">Glycerol-3-phosphate acyltransferase</fullName>
    </recommendedName>
    <alternativeName>
        <fullName evidence="10">Acyl-PO4 G3P acyltransferase</fullName>
    </alternativeName>
    <alternativeName>
        <fullName evidence="10">Acyl-phosphate--glycerol-3-phosphate acyltransferase</fullName>
    </alternativeName>
    <alternativeName>
        <fullName evidence="10">G3P acyltransferase</fullName>
        <shortName evidence="10">GPAT</shortName>
        <ecNumber evidence="10">2.3.1.275</ecNumber>
    </alternativeName>
    <alternativeName>
        <fullName evidence="10">Lysophosphatidic acid synthase</fullName>
        <shortName evidence="10">LPA synthase</shortName>
    </alternativeName>
</protein>
<gene>
    <name evidence="10 12" type="primary">plsY</name>
    <name evidence="12" type="ORF">DQK91_04840</name>
    <name evidence="11" type="ORF">E8L03_13595</name>
</gene>
<feature type="transmembrane region" description="Helical" evidence="10">
    <location>
        <begin position="47"/>
        <end position="71"/>
    </location>
</feature>
<evidence type="ECO:0000256" key="2">
    <source>
        <dbReference type="ARBA" id="ARBA00022516"/>
    </source>
</evidence>
<evidence type="ECO:0000313" key="13">
    <source>
        <dbReference type="Proteomes" id="UP000434052"/>
    </source>
</evidence>
<evidence type="ECO:0000256" key="4">
    <source>
        <dbReference type="ARBA" id="ARBA00022692"/>
    </source>
</evidence>
<evidence type="ECO:0000256" key="6">
    <source>
        <dbReference type="ARBA" id="ARBA00023098"/>
    </source>
</evidence>
<proteinExistence type="inferred from homology"/>
<comment type="pathway">
    <text evidence="10">Lipid metabolism; phospholipid metabolism.</text>
</comment>
<evidence type="ECO:0000256" key="10">
    <source>
        <dbReference type="HAMAP-Rule" id="MF_01043"/>
    </source>
</evidence>
<keyword evidence="2 10" id="KW-0444">Lipid biosynthesis</keyword>
<evidence type="ECO:0000256" key="3">
    <source>
        <dbReference type="ARBA" id="ARBA00022679"/>
    </source>
</evidence>
<keyword evidence="6 10" id="KW-0443">Lipid metabolism</keyword>
<dbReference type="HAMAP" id="MF_01043">
    <property type="entry name" value="PlsY"/>
    <property type="match status" value="1"/>
</dbReference>
<evidence type="ECO:0000256" key="7">
    <source>
        <dbReference type="ARBA" id="ARBA00023136"/>
    </source>
</evidence>
<dbReference type="NCBIfam" id="TIGR00023">
    <property type="entry name" value="glycerol-3-phosphate 1-O-acyltransferase PlsY"/>
    <property type="match status" value="1"/>
</dbReference>
<keyword evidence="9 10" id="KW-1208">Phospholipid metabolism</keyword>
<keyword evidence="1 10" id="KW-1003">Cell membrane</keyword>
<dbReference type="EMBL" id="CP039543">
    <property type="protein sequence ID" value="QJT09905.1"/>
    <property type="molecule type" value="Genomic_DNA"/>
</dbReference>
<evidence type="ECO:0000313" key="14">
    <source>
        <dbReference type="Proteomes" id="UP000503251"/>
    </source>
</evidence>
<feature type="transmembrane region" description="Helical" evidence="10">
    <location>
        <begin position="77"/>
        <end position="99"/>
    </location>
</feature>
<sequence length="199" mass="21226">MTYVLLVLGAYLLGSVPFGYVVGRLCGVDPRKEGSGNTGATNLARTCGLWVGIVVLVLDFGKGFLPVFLALEMNAPWPWVSLAGFAALVGHCYSVFLCFRGGKAVATTIGVFAAAAILPLAVATLLCVAAIAASGFVSLGSLALVTSMPLLLLAFDSPRYIALSIAVLLLVYWRHRENIGRLARGEEKPWRRKKQAEEK</sequence>
<keyword evidence="8 10" id="KW-0594">Phospholipid biosynthesis</keyword>
<dbReference type="PANTHER" id="PTHR30309:SF0">
    <property type="entry name" value="GLYCEROL-3-PHOSPHATE ACYLTRANSFERASE-RELATED"/>
    <property type="match status" value="1"/>
</dbReference>
<dbReference type="GO" id="GO:0008654">
    <property type="term" value="P:phospholipid biosynthetic process"/>
    <property type="evidence" value="ECO:0007669"/>
    <property type="project" value="UniProtKB-UniRule"/>
</dbReference>
<keyword evidence="4 10" id="KW-0812">Transmembrane</keyword>
<dbReference type="Proteomes" id="UP000434052">
    <property type="component" value="Unassembled WGS sequence"/>
</dbReference>
<keyword evidence="12" id="KW-0012">Acyltransferase</keyword>
<name>A0A6M4XDK9_9BACT</name>
<keyword evidence="5 10" id="KW-1133">Transmembrane helix</keyword>
<comment type="subcellular location">
    <subcellularLocation>
        <location evidence="10">Cell membrane</location>
        <topology evidence="10">Multi-pass membrane protein</topology>
    </subcellularLocation>
</comment>
<comment type="subunit">
    <text evidence="10">Probably interacts with PlsX.</text>
</comment>
<dbReference type="SMART" id="SM01207">
    <property type="entry name" value="G3P_acyltransf"/>
    <property type="match status" value="1"/>
</dbReference>
<dbReference type="UniPathway" id="UPA00085"/>
<keyword evidence="3 10" id="KW-0808">Transferase</keyword>
<dbReference type="RefSeq" id="WP_144234310.1">
    <property type="nucleotide sequence ID" value="NZ_CP039543.1"/>
</dbReference>
<comment type="function">
    <text evidence="10">Catalyzes the transfer of an acyl group from acyl-phosphate (acyl-PO(4)) to glycerol-3-phosphate (G3P) to form lysophosphatidic acid (LPA). This enzyme utilizes acyl-phosphate as fatty acyl donor, but not acyl-CoA or acyl-ACP.</text>
</comment>
<comment type="similarity">
    <text evidence="10">Belongs to the PlsY family.</text>
</comment>
<evidence type="ECO:0000256" key="8">
    <source>
        <dbReference type="ARBA" id="ARBA00023209"/>
    </source>
</evidence>
<evidence type="ECO:0000256" key="5">
    <source>
        <dbReference type="ARBA" id="ARBA00022989"/>
    </source>
</evidence>
<comment type="catalytic activity">
    <reaction evidence="10">
        <text>an acyl phosphate + sn-glycerol 3-phosphate = a 1-acyl-sn-glycero-3-phosphate + phosphate</text>
        <dbReference type="Rhea" id="RHEA:34075"/>
        <dbReference type="ChEBI" id="CHEBI:43474"/>
        <dbReference type="ChEBI" id="CHEBI:57597"/>
        <dbReference type="ChEBI" id="CHEBI:57970"/>
        <dbReference type="ChEBI" id="CHEBI:59918"/>
        <dbReference type="EC" id="2.3.1.275"/>
    </reaction>
</comment>
<dbReference type="OrthoDB" id="9777124at2"/>
<dbReference type="AlphaFoldDB" id="A0A6M4XDK9"/>
<dbReference type="Proteomes" id="UP000503251">
    <property type="component" value="Chromosome"/>
</dbReference>